<dbReference type="PRINTS" id="PR01437">
    <property type="entry name" value="NUOXDRDTASE4"/>
</dbReference>
<dbReference type="Pfam" id="PF01059">
    <property type="entry name" value="Oxidored_q5_N"/>
    <property type="match status" value="1"/>
</dbReference>
<organism evidence="20">
    <name type="scientific">Peripatoides sp. DVL-2010</name>
    <dbReference type="NCBI Taxonomy" id="867919"/>
    <lineage>
        <taxon>Eukaryota</taxon>
        <taxon>Metazoa</taxon>
        <taxon>Ecdysozoa</taxon>
        <taxon>Onychophora</taxon>
        <taxon>Udeonychophora</taxon>
        <taxon>Euonychophora</taxon>
        <taxon>Peripatopsidae</taxon>
        <taxon>Peripatoides</taxon>
    </lineage>
</organism>
<comment type="catalytic activity">
    <reaction evidence="16 17">
        <text>a ubiquinone + NADH + 5 H(+)(in) = a ubiquinol + NAD(+) + 4 H(+)(out)</text>
        <dbReference type="Rhea" id="RHEA:29091"/>
        <dbReference type="Rhea" id="RHEA-COMP:9565"/>
        <dbReference type="Rhea" id="RHEA-COMP:9566"/>
        <dbReference type="ChEBI" id="CHEBI:15378"/>
        <dbReference type="ChEBI" id="CHEBI:16389"/>
        <dbReference type="ChEBI" id="CHEBI:17976"/>
        <dbReference type="ChEBI" id="CHEBI:57540"/>
        <dbReference type="ChEBI" id="CHEBI:57945"/>
        <dbReference type="EC" id="7.1.1.2"/>
    </reaction>
</comment>
<comment type="similarity">
    <text evidence="3 17">Belongs to the complex I subunit 4 family.</text>
</comment>
<feature type="transmembrane region" description="Helical" evidence="17">
    <location>
        <begin position="218"/>
        <end position="238"/>
    </location>
</feature>
<evidence type="ECO:0000256" key="3">
    <source>
        <dbReference type="ARBA" id="ARBA00009025"/>
    </source>
</evidence>
<keyword evidence="8 17" id="KW-0812">Transmembrane</keyword>
<dbReference type="GO" id="GO:0042773">
    <property type="term" value="P:ATP synthesis coupled electron transport"/>
    <property type="evidence" value="ECO:0007669"/>
    <property type="project" value="InterPro"/>
</dbReference>
<dbReference type="PANTHER" id="PTHR43507">
    <property type="entry name" value="NADH-UBIQUINONE OXIDOREDUCTASE CHAIN 4"/>
    <property type="match status" value="1"/>
</dbReference>
<feature type="transmembrane region" description="Helical" evidence="17">
    <location>
        <begin position="378"/>
        <end position="401"/>
    </location>
</feature>
<evidence type="ECO:0000256" key="10">
    <source>
        <dbReference type="ARBA" id="ARBA00022982"/>
    </source>
</evidence>
<keyword evidence="20" id="KW-0560">Oxidoreductase</keyword>
<feature type="transmembrane region" description="Helical" evidence="17">
    <location>
        <begin position="299"/>
        <end position="319"/>
    </location>
</feature>
<dbReference type="InterPro" id="IPR001750">
    <property type="entry name" value="ND/Mrp_TM"/>
</dbReference>
<feature type="transmembrane region" description="Helical" evidence="17">
    <location>
        <begin position="250"/>
        <end position="267"/>
    </location>
</feature>
<evidence type="ECO:0000256" key="14">
    <source>
        <dbReference type="ARBA" id="ARBA00023128"/>
    </source>
</evidence>
<dbReference type="EMBL" id="HM600782">
    <property type="protein sequence ID" value="ADK97576.1"/>
    <property type="molecule type" value="Genomic_DNA"/>
</dbReference>
<evidence type="ECO:0000256" key="8">
    <source>
        <dbReference type="ARBA" id="ARBA00022692"/>
    </source>
</evidence>
<dbReference type="GO" id="GO:0015990">
    <property type="term" value="P:electron transport coupled proton transport"/>
    <property type="evidence" value="ECO:0007669"/>
    <property type="project" value="TreeGrafter"/>
</dbReference>
<comment type="function">
    <text evidence="1">Core subunit of the mitochondrial membrane respiratory chain NADH dehydrogenase (Complex I) that is believed to belong to the minimal assembly required for catalysis. Complex I functions in the transfer of electrons from NADH to the respiratory chain. The immediate electron acceptor for the enzyme is believed to be ubiquinone.</text>
</comment>
<evidence type="ECO:0000256" key="17">
    <source>
        <dbReference type="RuleBase" id="RU003297"/>
    </source>
</evidence>
<geneLocation type="mitochondrion" evidence="20"/>
<feature type="transmembrane region" description="Helical" evidence="17">
    <location>
        <begin position="61"/>
        <end position="83"/>
    </location>
</feature>
<evidence type="ECO:0000259" key="18">
    <source>
        <dbReference type="Pfam" id="PF00361"/>
    </source>
</evidence>
<dbReference type="GO" id="GO:0031966">
    <property type="term" value="C:mitochondrial membrane"/>
    <property type="evidence" value="ECO:0007669"/>
    <property type="project" value="UniProtKB-SubCell"/>
</dbReference>
<feature type="transmembrane region" description="Helical" evidence="17">
    <location>
        <begin position="184"/>
        <end position="206"/>
    </location>
</feature>
<keyword evidence="15 17" id="KW-0472">Membrane</keyword>
<evidence type="ECO:0000256" key="7">
    <source>
        <dbReference type="ARBA" id="ARBA00022660"/>
    </source>
</evidence>
<keyword evidence="11 17" id="KW-1133">Transmembrane helix</keyword>
<dbReference type="InterPro" id="IPR003918">
    <property type="entry name" value="NADH_UbQ_OxRdtase"/>
</dbReference>
<evidence type="ECO:0000313" key="20">
    <source>
        <dbReference type="EMBL" id="ADK97576.1"/>
    </source>
</evidence>
<gene>
    <name evidence="20" type="primary">nad4</name>
</gene>
<feature type="domain" description="NADH:ubiquinone oxidoreductase chain 4 N-terminal" evidence="19">
    <location>
        <begin position="1"/>
        <end position="105"/>
    </location>
</feature>
<reference evidence="20" key="1">
    <citation type="journal article" date="2010" name="Genome Biol. Evol.">
        <title>Ecdysozoan mitogenomics: evidence for a common origin of the legged invertebrates, the Panarthropoda.</title>
        <authorList>
            <person name="Rota-Stabelli O."/>
            <person name="Kayal E."/>
            <person name="Gleeson D."/>
            <person name="Daub J."/>
            <person name="Boore J.L."/>
            <person name="Telford M.J."/>
            <person name="Pisani D."/>
            <person name="Blaxter M."/>
            <person name="Lavrov D.V."/>
        </authorList>
    </citation>
    <scope>NUCLEOTIDE SEQUENCE</scope>
</reference>
<evidence type="ECO:0000256" key="1">
    <source>
        <dbReference type="ARBA" id="ARBA00003257"/>
    </source>
</evidence>
<feature type="transmembrane region" description="Helical" evidence="17">
    <location>
        <begin position="114"/>
        <end position="133"/>
    </location>
</feature>
<evidence type="ECO:0000256" key="2">
    <source>
        <dbReference type="ARBA" id="ARBA00004225"/>
    </source>
</evidence>
<keyword evidence="13 17" id="KW-0830">Ubiquinone</keyword>
<feature type="transmembrane region" description="Helical" evidence="17">
    <location>
        <begin position="145"/>
        <end position="164"/>
    </location>
</feature>
<keyword evidence="10 17" id="KW-0249">Electron transport</keyword>
<dbReference type="GO" id="GO:0048039">
    <property type="term" value="F:ubiquinone binding"/>
    <property type="evidence" value="ECO:0007669"/>
    <property type="project" value="TreeGrafter"/>
</dbReference>
<evidence type="ECO:0000256" key="16">
    <source>
        <dbReference type="ARBA" id="ARBA00049551"/>
    </source>
</evidence>
<proteinExistence type="inferred from homology"/>
<keyword evidence="9" id="KW-1278">Translocase</keyword>
<sequence length="448" mass="52172">MLKVFVMLIMLKIILLLKIEKWSFFSNMNMLMFIYILMFYSNMKNFSSVYKFNMMMDNISFPLILLTYWTCYMMIIASTKVFFNKMNLNLFLFMIMMLLIILTYTFISMDLMKFYIAFESSLLPTILLIMGWGYQPERLQASIYLLFYTLFASLPLLLGIMILSYKMSSSFNIMSMVYMKLNNYLWIICVMAFMIKLPMYLTHLWLPKAHVEAPISGSMILAGILLKLGGYGVIRLFYIFKWVGYKMNEMFISISLIGAIVTSLICLRQTDLKILIAYSSISHMGLMISAVYSNTNWGWNASLSMMIAHGLCSSGLFCLANMSYERSFSRSIIINKGMLNLFPTMSLMWFLLITTNMSSPPSLNLLSEIGIINSLMSWNLFSMLLILIISFLSAMYSLYLYSSLQHSKINFKINLFSNIFEREYLISMLHWLPLNIIILKSEMVFNLF</sequence>
<dbReference type="GO" id="GO:0003954">
    <property type="term" value="F:NADH dehydrogenase activity"/>
    <property type="evidence" value="ECO:0007669"/>
    <property type="project" value="TreeGrafter"/>
</dbReference>
<dbReference type="EC" id="7.1.1.2" evidence="4 17"/>
<feature type="transmembrane region" description="Helical" evidence="17">
    <location>
        <begin position="274"/>
        <end position="293"/>
    </location>
</feature>
<dbReference type="GO" id="GO:0008137">
    <property type="term" value="F:NADH dehydrogenase (ubiquinone) activity"/>
    <property type="evidence" value="ECO:0007669"/>
    <property type="project" value="UniProtKB-UniRule"/>
</dbReference>
<comment type="subcellular location">
    <subcellularLocation>
        <location evidence="2 17">Mitochondrion membrane</location>
        <topology evidence="2 17">Multi-pass membrane protein</topology>
    </subcellularLocation>
</comment>
<evidence type="ECO:0000256" key="6">
    <source>
        <dbReference type="ARBA" id="ARBA00022448"/>
    </source>
</evidence>
<keyword evidence="14 17" id="KW-0496">Mitochondrion</keyword>
<dbReference type="AlphaFoldDB" id="F8RJ94"/>
<name>F8RJ94_9BILA</name>
<feature type="transmembrane region" description="Helical" evidence="17">
    <location>
        <begin position="90"/>
        <end position="108"/>
    </location>
</feature>
<evidence type="ECO:0000256" key="12">
    <source>
        <dbReference type="ARBA" id="ARBA00023027"/>
    </source>
</evidence>
<dbReference type="InterPro" id="IPR000260">
    <property type="entry name" value="NADH4_N"/>
</dbReference>
<keyword evidence="7 17" id="KW-0679">Respiratory chain</keyword>
<feature type="domain" description="NADH:quinone oxidoreductase/Mrp antiporter transmembrane" evidence="18">
    <location>
        <begin position="108"/>
        <end position="392"/>
    </location>
</feature>
<dbReference type="Pfam" id="PF00361">
    <property type="entry name" value="Proton_antipo_M"/>
    <property type="match status" value="1"/>
</dbReference>
<evidence type="ECO:0000256" key="13">
    <source>
        <dbReference type="ARBA" id="ARBA00023075"/>
    </source>
</evidence>
<protein>
    <recommendedName>
        <fullName evidence="5 17">NADH-ubiquinone oxidoreductase chain 4</fullName>
        <ecNumber evidence="4 17">7.1.1.2</ecNumber>
    </recommendedName>
</protein>
<keyword evidence="12 17" id="KW-0520">NAD</keyword>
<dbReference type="PANTHER" id="PTHR43507:SF20">
    <property type="entry name" value="NADH-UBIQUINONE OXIDOREDUCTASE CHAIN 4"/>
    <property type="match status" value="1"/>
</dbReference>
<evidence type="ECO:0000256" key="9">
    <source>
        <dbReference type="ARBA" id="ARBA00022967"/>
    </source>
</evidence>
<feature type="transmembrane region" description="Helical" evidence="17">
    <location>
        <begin position="21"/>
        <end position="41"/>
    </location>
</feature>
<feature type="transmembrane region" description="Helical" evidence="17">
    <location>
        <begin position="339"/>
        <end position="358"/>
    </location>
</feature>
<evidence type="ECO:0000256" key="11">
    <source>
        <dbReference type="ARBA" id="ARBA00022989"/>
    </source>
</evidence>
<evidence type="ECO:0000256" key="4">
    <source>
        <dbReference type="ARBA" id="ARBA00012944"/>
    </source>
</evidence>
<accession>F8RJ94</accession>
<keyword evidence="6 17" id="KW-0813">Transport</keyword>
<evidence type="ECO:0000259" key="19">
    <source>
        <dbReference type="Pfam" id="PF01059"/>
    </source>
</evidence>
<evidence type="ECO:0000256" key="15">
    <source>
        <dbReference type="ARBA" id="ARBA00023136"/>
    </source>
</evidence>
<comment type="function">
    <text evidence="17">Core subunit of the mitochondrial membrane respiratory chain NADH dehydrogenase (Complex I) which catalyzes electron transfer from NADH through the respiratory chain, using ubiquinone as an electron acceptor. Essential for the catalytic activity and assembly of complex I.</text>
</comment>
<evidence type="ECO:0000256" key="5">
    <source>
        <dbReference type="ARBA" id="ARBA00021006"/>
    </source>
</evidence>